<dbReference type="InterPro" id="IPR000421">
    <property type="entry name" value="FA58C"/>
</dbReference>
<feature type="compositionally biased region" description="Basic and acidic residues" evidence="1">
    <location>
        <begin position="696"/>
        <end position="706"/>
    </location>
</feature>
<reference evidence="4" key="2">
    <citation type="submission" date="2020-09" db="EMBL/GenBank/DDBJ databases">
        <authorList>
            <person name="Sun Q."/>
            <person name="Zhou Y."/>
        </authorList>
    </citation>
    <scope>NUCLEOTIDE SEQUENCE</scope>
    <source>
        <strain evidence="4">CGMCC 1.15447</strain>
    </source>
</reference>
<dbReference type="AlphaFoldDB" id="A0A916VZ98"/>
<dbReference type="Pfam" id="PF00754">
    <property type="entry name" value="F5_F8_type_C"/>
    <property type="match status" value="1"/>
</dbReference>
<keyword evidence="5" id="KW-1185">Reference proteome</keyword>
<protein>
    <recommendedName>
        <fullName evidence="3">F5/8 type C domain-containing protein</fullName>
    </recommendedName>
</protein>
<dbReference type="Gene3D" id="2.60.120.260">
    <property type="entry name" value="Galactose-binding domain-like"/>
    <property type="match status" value="1"/>
</dbReference>
<evidence type="ECO:0000313" key="4">
    <source>
        <dbReference type="EMBL" id="GGA55041.1"/>
    </source>
</evidence>
<organism evidence="4 5">
    <name type="scientific">Edaphobacter acidisoli</name>
    <dbReference type="NCBI Taxonomy" id="2040573"/>
    <lineage>
        <taxon>Bacteria</taxon>
        <taxon>Pseudomonadati</taxon>
        <taxon>Acidobacteriota</taxon>
        <taxon>Terriglobia</taxon>
        <taxon>Terriglobales</taxon>
        <taxon>Acidobacteriaceae</taxon>
        <taxon>Edaphobacter</taxon>
    </lineage>
</organism>
<name>A0A916VZ98_9BACT</name>
<evidence type="ECO:0000259" key="3">
    <source>
        <dbReference type="Pfam" id="PF00754"/>
    </source>
</evidence>
<accession>A0A916VZ98</accession>
<feature type="signal peptide" evidence="2">
    <location>
        <begin position="1"/>
        <end position="24"/>
    </location>
</feature>
<feature type="region of interest" description="Disordered" evidence="1">
    <location>
        <begin position="684"/>
        <end position="706"/>
    </location>
</feature>
<dbReference type="Gene3D" id="3.20.20.80">
    <property type="entry name" value="Glycosidases"/>
    <property type="match status" value="1"/>
</dbReference>
<comment type="caution">
    <text evidence="4">The sequence shown here is derived from an EMBL/GenBank/DDBJ whole genome shotgun (WGS) entry which is preliminary data.</text>
</comment>
<reference evidence="4" key="1">
    <citation type="journal article" date="2014" name="Int. J. Syst. Evol. Microbiol.">
        <title>Complete genome sequence of Corynebacterium casei LMG S-19264T (=DSM 44701T), isolated from a smear-ripened cheese.</title>
        <authorList>
            <consortium name="US DOE Joint Genome Institute (JGI-PGF)"/>
            <person name="Walter F."/>
            <person name="Albersmeier A."/>
            <person name="Kalinowski J."/>
            <person name="Ruckert C."/>
        </authorList>
    </citation>
    <scope>NUCLEOTIDE SEQUENCE</scope>
    <source>
        <strain evidence="4">CGMCC 1.15447</strain>
    </source>
</reference>
<gene>
    <name evidence="4" type="ORF">GCM10011507_02900</name>
</gene>
<dbReference type="RefSeq" id="WP_229668612.1">
    <property type="nucleotide sequence ID" value="NZ_BMJB01000001.1"/>
</dbReference>
<evidence type="ECO:0000256" key="1">
    <source>
        <dbReference type="SAM" id="MobiDB-lite"/>
    </source>
</evidence>
<feature type="chain" id="PRO_5037160231" description="F5/8 type C domain-containing protein" evidence="2">
    <location>
        <begin position="25"/>
        <end position="733"/>
    </location>
</feature>
<dbReference type="EMBL" id="BMJB01000001">
    <property type="protein sequence ID" value="GGA55041.1"/>
    <property type="molecule type" value="Genomic_DNA"/>
</dbReference>
<feature type="domain" description="F5/8 type C" evidence="3">
    <location>
        <begin position="141"/>
        <end position="260"/>
    </location>
</feature>
<keyword evidence="2" id="KW-0732">Signal</keyword>
<dbReference type="InterPro" id="IPR008979">
    <property type="entry name" value="Galactose-bd-like_sf"/>
</dbReference>
<sequence length="733" mass="81987">MPIRPNITALLSFFTLLTATPLVSQTVTVDIARSSVRNHFVPNQTLGSSLDRISVEAIDKALTKPVLDAVKPSGWEPITYRQNTELEVEAWHWNPEGTWSDPSDRGYFTGSAKPTQMLRYTYGYSLPRRGFTRNDGTGDTGYSRLTDGDTSTFWKSDPYLTQHFTGDDDSLHPQWVVLDLKSRQFADSIRIAWAAPFASHYEIQYWTGLVDPIAHSTEGIWQTLPKGVINDGKGGIETVRFSNHPVLVQYIRILMTKSSNTCDADGASDIRNCVGYAIRELYFGTTTPDGAFHDSVRHTADQDQTTTYCSSVDSWHTPADLINKRQAQVGFDLFYTSGITHNLPAMIPIAIIYNQPEDAVNELRYIEARHYPISYVEMGEESDGQYISPEDYGALYIQFATAIHRFDPSLKLGGPSFQGVNEDIRVWPDASGNTSWLNRFLNYLKAHNGLQDLAFFSFEHYPLLPCRFSWSALYDEPKLVSHIMEVWKEDGLPQNIPMFITESNLSAGASEAYMDNFAGLWLADYIGSFLTSGGNGVYYFHYLPLKLDRGCGNSPGTFGMFLVDGNYNIVQPLAQFYASKLINTEWVQPGSSTNTIYPATSTYPDGAGNEMVTAYANHRPDGQWSIMLVNRDQDTAHSVHISFMKDVTEKPLSFQGQVVTIAYGEAQYQWHPLLISSMAHPEHTNEPVIESGTGRAEPDNPPKRSLVEASSNTEFEIPAASILIVRGNIKFAQ</sequence>
<dbReference type="SUPFAM" id="SSF51445">
    <property type="entry name" value="(Trans)glycosidases"/>
    <property type="match status" value="1"/>
</dbReference>
<evidence type="ECO:0000256" key="2">
    <source>
        <dbReference type="SAM" id="SignalP"/>
    </source>
</evidence>
<dbReference type="InterPro" id="IPR017853">
    <property type="entry name" value="GH"/>
</dbReference>
<dbReference type="SUPFAM" id="SSF49785">
    <property type="entry name" value="Galactose-binding domain-like"/>
    <property type="match status" value="1"/>
</dbReference>
<evidence type="ECO:0000313" key="5">
    <source>
        <dbReference type="Proteomes" id="UP000648801"/>
    </source>
</evidence>
<proteinExistence type="predicted"/>
<dbReference type="Proteomes" id="UP000648801">
    <property type="component" value="Unassembled WGS sequence"/>
</dbReference>